<dbReference type="InterPro" id="IPR026881">
    <property type="entry name" value="WYL_dom"/>
</dbReference>
<feature type="compositionally biased region" description="Low complexity" evidence="1">
    <location>
        <begin position="57"/>
        <end position="72"/>
    </location>
</feature>
<protein>
    <submittedName>
        <fullName evidence="3">WYL domain-containing protein</fullName>
    </submittedName>
</protein>
<gene>
    <name evidence="3" type="ORF">GIS00_23980</name>
</gene>
<evidence type="ECO:0000313" key="4">
    <source>
        <dbReference type="Proteomes" id="UP000460221"/>
    </source>
</evidence>
<dbReference type="Proteomes" id="UP000460221">
    <property type="component" value="Unassembled WGS sequence"/>
</dbReference>
<name>A0A7K1FUH6_9ACTN</name>
<dbReference type="InterPro" id="IPR051534">
    <property type="entry name" value="CBASS_pafABC_assoc_protein"/>
</dbReference>
<sequence>MPADLPPIAFSLAEVEAITAALATVPTTADGRDPAVLGALRKLAGAVVSADEEPRRPAVTRPAATPSAASRPAAPPARQPEVLPGNVVRLFGGKPAPAPERQQVDEDVLEALEEAIAVRRVVTFLHTDGRGRTTERIVEPSGILTASGRRYLLGWCRTREDGRHFRLDRIAEVEITDEPAPDRDMAAVLGPLGRGEPVPAPRLVP</sequence>
<dbReference type="AlphaFoldDB" id="A0A7K1FUH6"/>
<accession>A0A7K1FUH6</accession>
<evidence type="ECO:0000256" key="1">
    <source>
        <dbReference type="SAM" id="MobiDB-lite"/>
    </source>
</evidence>
<proteinExistence type="predicted"/>
<feature type="domain" description="WYL" evidence="2">
    <location>
        <begin position="107"/>
        <end position="175"/>
    </location>
</feature>
<feature type="region of interest" description="Disordered" evidence="1">
    <location>
        <begin position="47"/>
        <end position="84"/>
    </location>
</feature>
<dbReference type="Pfam" id="PF13280">
    <property type="entry name" value="WYL"/>
    <property type="match status" value="1"/>
</dbReference>
<organism evidence="3 4">
    <name type="scientific">Nakamurella alba</name>
    <dbReference type="NCBI Taxonomy" id="2665158"/>
    <lineage>
        <taxon>Bacteria</taxon>
        <taxon>Bacillati</taxon>
        <taxon>Actinomycetota</taxon>
        <taxon>Actinomycetes</taxon>
        <taxon>Nakamurellales</taxon>
        <taxon>Nakamurellaceae</taxon>
        <taxon>Nakamurella</taxon>
    </lineage>
</organism>
<keyword evidence="4" id="KW-1185">Reference proteome</keyword>
<dbReference type="RefSeq" id="WP_154770989.1">
    <property type="nucleotide sequence ID" value="NZ_WLYK01000012.1"/>
</dbReference>
<reference evidence="3 4" key="1">
    <citation type="submission" date="2019-11" db="EMBL/GenBank/DDBJ databases">
        <authorList>
            <person name="Jiang L.-Q."/>
        </authorList>
    </citation>
    <scope>NUCLEOTIDE SEQUENCE [LARGE SCALE GENOMIC DNA]</scope>
    <source>
        <strain evidence="3 4">YIM 132087</strain>
    </source>
</reference>
<dbReference type="PROSITE" id="PS52050">
    <property type="entry name" value="WYL"/>
    <property type="match status" value="1"/>
</dbReference>
<dbReference type="EMBL" id="WLYK01000012">
    <property type="protein sequence ID" value="MTD16999.1"/>
    <property type="molecule type" value="Genomic_DNA"/>
</dbReference>
<dbReference type="PANTHER" id="PTHR34580">
    <property type="match status" value="1"/>
</dbReference>
<dbReference type="PANTHER" id="PTHR34580:SF3">
    <property type="entry name" value="PROTEIN PAFB"/>
    <property type="match status" value="1"/>
</dbReference>
<evidence type="ECO:0000313" key="3">
    <source>
        <dbReference type="EMBL" id="MTD16999.1"/>
    </source>
</evidence>
<evidence type="ECO:0000259" key="2">
    <source>
        <dbReference type="Pfam" id="PF13280"/>
    </source>
</evidence>
<comment type="caution">
    <text evidence="3">The sequence shown here is derived from an EMBL/GenBank/DDBJ whole genome shotgun (WGS) entry which is preliminary data.</text>
</comment>